<protein>
    <submittedName>
        <fullName evidence="1">Uncharacterized protein</fullName>
    </submittedName>
</protein>
<gene>
    <name evidence="1" type="ORF">DPMN_132258</name>
</gene>
<evidence type="ECO:0000313" key="1">
    <source>
        <dbReference type="EMBL" id="KAH3803986.1"/>
    </source>
</evidence>
<reference evidence="1" key="1">
    <citation type="journal article" date="2019" name="bioRxiv">
        <title>The Genome of the Zebra Mussel, Dreissena polymorpha: A Resource for Invasive Species Research.</title>
        <authorList>
            <person name="McCartney M.A."/>
            <person name="Auch B."/>
            <person name="Kono T."/>
            <person name="Mallez S."/>
            <person name="Zhang Y."/>
            <person name="Obille A."/>
            <person name="Becker A."/>
            <person name="Abrahante J.E."/>
            <person name="Garbe J."/>
            <person name="Badalamenti J.P."/>
            <person name="Herman A."/>
            <person name="Mangelson H."/>
            <person name="Liachko I."/>
            <person name="Sullivan S."/>
            <person name="Sone E.D."/>
            <person name="Koren S."/>
            <person name="Silverstein K.A.T."/>
            <person name="Beckman K.B."/>
            <person name="Gohl D.M."/>
        </authorList>
    </citation>
    <scope>NUCLEOTIDE SEQUENCE</scope>
    <source>
        <strain evidence="1">Duluth1</strain>
        <tissue evidence="1">Whole animal</tissue>
    </source>
</reference>
<evidence type="ECO:0000313" key="2">
    <source>
        <dbReference type="Proteomes" id="UP000828390"/>
    </source>
</evidence>
<dbReference type="PANTHER" id="PTHR46312:SF2">
    <property type="entry name" value="NUCLEOTIDE-BINDING OLIGOMERIZATION DOMAIN-CONTAINING PROTEIN 2-LIKE"/>
    <property type="match status" value="1"/>
</dbReference>
<keyword evidence="2" id="KW-1185">Reference proteome</keyword>
<reference evidence="1" key="2">
    <citation type="submission" date="2020-11" db="EMBL/GenBank/DDBJ databases">
        <authorList>
            <person name="McCartney M.A."/>
            <person name="Auch B."/>
            <person name="Kono T."/>
            <person name="Mallez S."/>
            <person name="Becker A."/>
            <person name="Gohl D.M."/>
            <person name="Silverstein K.A.T."/>
            <person name="Koren S."/>
            <person name="Bechman K.B."/>
            <person name="Herman A."/>
            <person name="Abrahante J.E."/>
            <person name="Garbe J."/>
        </authorList>
    </citation>
    <scope>NUCLEOTIDE SEQUENCE</scope>
    <source>
        <strain evidence="1">Duluth1</strain>
        <tissue evidence="1">Whole animal</tissue>
    </source>
</reference>
<organism evidence="1 2">
    <name type="scientific">Dreissena polymorpha</name>
    <name type="common">Zebra mussel</name>
    <name type="synonym">Mytilus polymorpha</name>
    <dbReference type="NCBI Taxonomy" id="45954"/>
    <lineage>
        <taxon>Eukaryota</taxon>
        <taxon>Metazoa</taxon>
        <taxon>Spiralia</taxon>
        <taxon>Lophotrochozoa</taxon>
        <taxon>Mollusca</taxon>
        <taxon>Bivalvia</taxon>
        <taxon>Autobranchia</taxon>
        <taxon>Heteroconchia</taxon>
        <taxon>Euheterodonta</taxon>
        <taxon>Imparidentia</taxon>
        <taxon>Neoheterodontei</taxon>
        <taxon>Myida</taxon>
        <taxon>Dreissenoidea</taxon>
        <taxon>Dreissenidae</taxon>
        <taxon>Dreissena</taxon>
    </lineage>
</organism>
<dbReference type="PANTHER" id="PTHR46312">
    <property type="entry name" value="NACHT DOMAIN-CONTAINING PROTEIN"/>
    <property type="match status" value="1"/>
</dbReference>
<name>A0A9D4FTH7_DREPO</name>
<dbReference type="EMBL" id="JAIWYP010000006">
    <property type="protein sequence ID" value="KAH3803986.1"/>
    <property type="molecule type" value="Genomic_DNA"/>
</dbReference>
<proteinExistence type="predicted"/>
<dbReference type="AlphaFoldDB" id="A0A9D4FTH7"/>
<comment type="caution">
    <text evidence="1">The sequence shown here is derived from an EMBL/GenBank/DDBJ whole genome shotgun (WGS) entry which is preliminary data.</text>
</comment>
<dbReference type="Proteomes" id="UP000828390">
    <property type="component" value="Unassembled WGS sequence"/>
</dbReference>
<accession>A0A9D4FTH7</accession>
<sequence>MIKTQLVDRMYSEDDIHGVYKLLQKIMTSEQCLIVRDGLDEWVAPDGCNLAEPFMTGFQKDKCTVLTSTRPWKLADERIKNSHIDILLEIEGIRDPVKFCENIIGCIIDESKDMDNTVSEFQKFVENCKLKSLSSSPMLYVLVICTWVGKTKEEVNLKESSVCALYTCLIESLCKKANSTHGYFNDSNPPPVECFSSTSYIQPNIECLEKLSGAACKLLFSSEKETSIVFNDITLSNYFSRKEFPLCKSFALKAGILTNRKDKSRTGSSNSFIHKTVQEFLAAYYIARNTSVIDDLIVGYLKRYYDSYFDISQVFVFLCGMNTVAANALSVLMKECHVALNNCSERSIFGPCKFQEIIEDGIREAAANKQDGIFPKLSHFYISVNNIRDLHRVWSANASDVDSLIVDIIRKLHILSSLVLDESKSHFEFNLLSCHKLKSLSLCGESIWLKGNIYFNKM</sequence>